<keyword evidence="8" id="KW-1185">Reference proteome</keyword>
<dbReference type="SUPFAM" id="SSF52540">
    <property type="entry name" value="P-loop containing nucleoside triphosphate hydrolases"/>
    <property type="match status" value="1"/>
</dbReference>
<dbReference type="PANTHER" id="PTHR43820">
    <property type="entry name" value="HIGH-AFFINITY BRANCHED-CHAIN AMINO ACID TRANSPORT ATP-BINDING PROTEIN LIVF"/>
    <property type="match status" value="1"/>
</dbReference>
<dbReference type="PANTHER" id="PTHR43820:SF4">
    <property type="entry name" value="HIGH-AFFINITY BRANCHED-CHAIN AMINO ACID TRANSPORT ATP-BINDING PROTEIN LIVF"/>
    <property type="match status" value="1"/>
</dbReference>
<dbReference type="PROSITE" id="PS50893">
    <property type="entry name" value="ABC_TRANSPORTER_2"/>
    <property type="match status" value="1"/>
</dbReference>
<keyword evidence="5" id="KW-0029">Amino-acid transport</keyword>
<keyword evidence="2" id="KW-0813">Transport</keyword>
<protein>
    <submittedName>
        <fullName evidence="7">ABC transporter ATP-binding protein</fullName>
    </submittedName>
</protein>
<keyword evidence="3" id="KW-0547">Nucleotide-binding</keyword>
<name>A0ABW4X6Q6_9ACTN</name>
<evidence type="ECO:0000313" key="8">
    <source>
        <dbReference type="Proteomes" id="UP001597402"/>
    </source>
</evidence>
<gene>
    <name evidence="7" type="ORF">ACFSHS_04080</name>
</gene>
<dbReference type="Pfam" id="PF00005">
    <property type="entry name" value="ABC_tran"/>
    <property type="match status" value="1"/>
</dbReference>
<reference evidence="8" key="1">
    <citation type="journal article" date="2019" name="Int. J. Syst. Evol. Microbiol.">
        <title>The Global Catalogue of Microorganisms (GCM) 10K type strain sequencing project: providing services to taxonomists for standard genome sequencing and annotation.</title>
        <authorList>
            <consortium name="The Broad Institute Genomics Platform"/>
            <consortium name="The Broad Institute Genome Sequencing Center for Infectious Disease"/>
            <person name="Wu L."/>
            <person name="Ma J."/>
        </authorList>
    </citation>
    <scope>NUCLEOTIDE SEQUENCE [LARGE SCALE GENOMIC DNA]</scope>
    <source>
        <strain evidence="8">JCM 3338</strain>
    </source>
</reference>
<evidence type="ECO:0000256" key="2">
    <source>
        <dbReference type="ARBA" id="ARBA00022448"/>
    </source>
</evidence>
<dbReference type="Gene3D" id="3.40.50.300">
    <property type="entry name" value="P-loop containing nucleotide triphosphate hydrolases"/>
    <property type="match status" value="1"/>
</dbReference>
<comment type="similarity">
    <text evidence="1">Belongs to the ABC transporter superfamily.</text>
</comment>
<proteinExistence type="inferred from homology"/>
<dbReference type="InterPro" id="IPR027417">
    <property type="entry name" value="P-loop_NTPase"/>
</dbReference>
<dbReference type="GO" id="GO:0005524">
    <property type="term" value="F:ATP binding"/>
    <property type="evidence" value="ECO:0007669"/>
    <property type="project" value="UniProtKB-KW"/>
</dbReference>
<dbReference type="SMART" id="SM00382">
    <property type="entry name" value="AAA"/>
    <property type="match status" value="1"/>
</dbReference>
<accession>A0ABW4X6Q6</accession>
<dbReference type="InterPro" id="IPR003593">
    <property type="entry name" value="AAA+_ATPase"/>
</dbReference>
<dbReference type="EMBL" id="JBHUHP010000002">
    <property type="protein sequence ID" value="MFD2090744.1"/>
    <property type="molecule type" value="Genomic_DNA"/>
</dbReference>
<dbReference type="InterPro" id="IPR003439">
    <property type="entry name" value="ABC_transporter-like_ATP-bd"/>
</dbReference>
<evidence type="ECO:0000256" key="4">
    <source>
        <dbReference type="ARBA" id="ARBA00022840"/>
    </source>
</evidence>
<evidence type="ECO:0000256" key="1">
    <source>
        <dbReference type="ARBA" id="ARBA00005417"/>
    </source>
</evidence>
<comment type="caution">
    <text evidence="7">The sequence shown here is derived from an EMBL/GenBank/DDBJ whole genome shotgun (WGS) entry which is preliminary data.</text>
</comment>
<dbReference type="CDD" id="cd03224">
    <property type="entry name" value="ABC_TM1139_LivF_branched"/>
    <property type="match status" value="1"/>
</dbReference>
<dbReference type="PROSITE" id="PS00211">
    <property type="entry name" value="ABC_TRANSPORTER_1"/>
    <property type="match status" value="1"/>
</dbReference>
<dbReference type="RefSeq" id="WP_376872090.1">
    <property type="nucleotide sequence ID" value="NZ_JBHUHP010000002.1"/>
</dbReference>
<feature type="domain" description="ABC transporter" evidence="6">
    <location>
        <begin position="23"/>
        <end position="247"/>
    </location>
</feature>
<evidence type="ECO:0000259" key="6">
    <source>
        <dbReference type="PROSITE" id="PS50893"/>
    </source>
</evidence>
<evidence type="ECO:0000256" key="5">
    <source>
        <dbReference type="ARBA" id="ARBA00022970"/>
    </source>
</evidence>
<sequence length="247" mass="26582">MSTSVPDSGVAPAARPSSTPALLRLDGVHAEVAGQPVLRGITLDVAEGEFVAVLGHNGAGKSTLLRTVLGLVPVRRGQVRFSGDDITRSPTPQIVRKGVSLVPQQRGYFENLSVADNLAFGARTDGRIGLDEIYELFPILRERRGQLVGTMSGGQRQMVAISIALMSSPRLLMLDEPSVGLQPNLVARVMEVATQVNTEFGITVILVEQNIEKVLQVARRVVVINQGLVQLDEPVAEVTADHIWQLL</sequence>
<dbReference type="InterPro" id="IPR017871">
    <property type="entry name" value="ABC_transporter-like_CS"/>
</dbReference>
<dbReference type="Proteomes" id="UP001597402">
    <property type="component" value="Unassembled WGS sequence"/>
</dbReference>
<evidence type="ECO:0000256" key="3">
    <source>
        <dbReference type="ARBA" id="ARBA00022741"/>
    </source>
</evidence>
<organism evidence="7 8">
    <name type="scientific">Blastococcus deserti</name>
    <dbReference type="NCBI Taxonomy" id="2259033"/>
    <lineage>
        <taxon>Bacteria</taxon>
        <taxon>Bacillati</taxon>
        <taxon>Actinomycetota</taxon>
        <taxon>Actinomycetes</taxon>
        <taxon>Geodermatophilales</taxon>
        <taxon>Geodermatophilaceae</taxon>
        <taxon>Blastococcus</taxon>
    </lineage>
</organism>
<evidence type="ECO:0000313" key="7">
    <source>
        <dbReference type="EMBL" id="MFD2090744.1"/>
    </source>
</evidence>
<keyword evidence="4 7" id="KW-0067">ATP-binding</keyword>
<dbReference type="InterPro" id="IPR052156">
    <property type="entry name" value="BCAA_Transport_ATP-bd_LivF"/>
</dbReference>